<reference evidence="2" key="2">
    <citation type="submission" date="2017-10" db="EMBL/GenBank/DDBJ databases">
        <title>Ladona fulva Genome sequencing and assembly.</title>
        <authorList>
            <person name="Murali S."/>
            <person name="Richards S."/>
            <person name="Bandaranaike D."/>
            <person name="Bellair M."/>
            <person name="Blankenburg K."/>
            <person name="Chao H."/>
            <person name="Dinh H."/>
            <person name="Doddapaneni H."/>
            <person name="Dugan-Rocha S."/>
            <person name="Elkadiri S."/>
            <person name="Gnanaolivu R."/>
            <person name="Hernandez B."/>
            <person name="Skinner E."/>
            <person name="Javaid M."/>
            <person name="Lee S."/>
            <person name="Li M."/>
            <person name="Ming W."/>
            <person name="Munidasa M."/>
            <person name="Muniz J."/>
            <person name="Nguyen L."/>
            <person name="Hughes D."/>
            <person name="Osuji N."/>
            <person name="Pu L.-L."/>
            <person name="Puazo M."/>
            <person name="Qu C."/>
            <person name="Quiroz J."/>
            <person name="Raj R."/>
            <person name="Weissenberger G."/>
            <person name="Xin Y."/>
            <person name="Zou X."/>
            <person name="Han Y."/>
            <person name="Worley K."/>
            <person name="Muzny D."/>
            <person name="Gibbs R."/>
        </authorList>
    </citation>
    <scope>NUCLEOTIDE SEQUENCE</scope>
    <source>
        <strain evidence="2">Sampled in the wild</strain>
    </source>
</reference>
<protein>
    <submittedName>
        <fullName evidence="2">Uncharacterized protein</fullName>
    </submittedName>
</protein>
<dbReference type="InterPro" id="IPR045071">
    <property type="entry name" value="BBP-like"/>
</dbReference>
<evidence type="ECO:0000256" key="1">
    <source>
        <dbReference type="SAM" id="MobiDB-lite"/>
    </source>
</evidence>
<dbReference type="AlphaFoldDB" id="A0A8K0P0G6"/>
<feature type="region of interest" description="Disordered" evidence="1">
    <location>
        <begin position="119"/>
        <end position="153"/>
    </location>
</feature>
<dbReference type="Proteomes" id="UP000792457">
    <property type="component" value="Unassembled WGS sequence"/>
</dbReference>
<evidence type="ECO:0000313" key="3">
    <source>
        <dbReference type="Proteomes" id="UP000792457"/>
    </source>
</evidence>
<name>A0A8K0P0G6_LADFU</name>
<accession>A0A8K0P0G6</accession>
<dbReference type="OrthoDB" id="6777263at2759"/>
<organism evidence="2 3">
    <name type="scientific">Ladona fulva</name>
    <name type="common">Scarce chaser dragonfly</name>
    <name type="synonym">Libellula fulva</name>
    <dbReference type="NCBI Taxonomy" id="123851"/>
    <lineage>
        <taxon>Eukaryota</taxon>
        <taxon>Metazoa</taxon>
        <taxon>Ecdysozoa</taxon>
        <taxon>Arthropoda</taxon>
        <taxon>Hexapoda</taxon>
        <taxon>Insecta</taxon>
        <taxon>Pterygota</taxon>
        <taxon>Palaeoptera</taxon>
        <taxon>Odonata</taxon>
        <taxon>Epiprocta</taxon>
        <taxon>Anisoptera</taxon>
        <taxon>Libelluloidea</taxon>
        <taxon>Libellulidae</taxon>
        <taxon>Ladona</taxon>
    </lineage>
</organism>
<dbReference type="Gene3D" id="3.30.1370.10">
    <property type="entry name" value="K Homology domain, type 1"/>
    <property type="match status" value="1"/>
</dbReference>
<evidence type="ECO:0000313" key="2">
    <source>
        <dbReference type="EMBL" id="KAG8231140.1"/>
    </source>
</evidence>
<dbReference type="EMBL" id="KZ308535">
    <property type="protein sequence ID" value="KAG8231140.1"/>
    <property type="molecule type" value="Genomic_DNA"/>
</dbReference>
<dbReference type="SUPFAM" id="SSF54791">
    <property type="entry name" value="Eukaryotic type KH-domain (KH-domain type I)"/>
    <property type="match status" value="1"/>
</dbReference>
<dbReference type="PANTHER" id="PTHR11208:SF42">
    <property type="entry name" value="QUAKING RELATED 54B, ISOFORM E"/>
    <property type="match status" value="1"/>
</dbReference>
<keyword evidence="3" id="KW-1185">Reference proteome</keyword>
<feature type="compositionally biased region" description="Gly residues" evidence="1">
    <location>
        <begin position="144"/>
        <end position="153"/>
    </location>
</feature>
<proteinExistence type="predicted"/>
<dbReference type="GO" id="GO:0005634">
    <property type="term" value="C:nucleus"/>
    <property type="evidence" value="ECO:0007669"/>
    <property type="project" value="TreeGrafter"/>
</dbReference>
<dbReference type="PANTHER" id="PTHR11208">
    <property type="entry name" value="RNA-BINDING PROTEIN RELATED"/>
    <property type="match status" value="1"/>
</dbReference>
<dbReference type="InterPro" id="IPR036612">
    <property type="entry name" value="KH_dom_type_1_sf"/>
</dbReference>
<dbReference type="GO" id="GO:0003729">
    <property type="term" value="F:mRNA binding"/>
    <property type="evidence" value="ECO:0007669"/>
    <property type="project" value="TreeGrafter"/>
</dbReference>
<dbReference type="GO" id="GO:0000381">
    <property type="term" value="P:regulation of alternative mRNA splicing, via spliceosome"/>
    <property type="evidence" value="ECO:0007669"/>
    <property type="project" value="TreeGrafter"/>
</dbReference>
<sequence>MGYESELRACGDPKYSHLNEELHVEVTGYAAPAEAHARVAYALAALRKYLIPDNNDEIRQQQMREMEILSSMQQEPQLASSQLVGEDGEGVGAGLEGGDGPPGLLASAVDAAPANGGRAVPLGLPRRPVRAGGSVRGRFPPLMRGGGAAGGMPVRGGGGGIVAPMRKPPPPHLAPPGAVLHPRPSPTKQKVMSILERARAVMEESYGMEGVRAPGADEDGAEEVGGGGLLGGRGGGGLYYGAYNTYDPTGVVDYYFEHRTSPTNIIRGGGYEDIP</sequence>
<comment type="caution">
    <text evidence="2">The sequence shown here is derived from an EMBL/GenBank/DDBJ whole genome shotgun (WGS) entry which is preliminary data.</text>
</comment>
<reference evidence="2" key="1">
    <citation type="submission" date="2013-04" db="EMBL/GenBank/DDBJ databases">
        <authorList>
            <person name="Qu J."/>
            <person name="Murali S.C."/>
            <person name="Bandaranaike D."/>
            <person name="Bellair M."/>
            <person name="Blankenburg K."/>
            <person name="Chao H."/>
            <person name="Dinh H."/>
            <person name="Doddapaneni H."/>
            <person name="Downs B."/>
            <person name="Dugan-Rocha S."/>
            <person name="Elkadiri S."/>
            <person name="Gnanaolivu R.D."/>
            <person name="Hernandez B."/>
            <person name="Javaid M."/>
            <person name="Jayaseelan J.C."/>
            <person name="Lee S."/>
            <person name="Li M."/>
            <person name="Ming W."/>
            <person name="Munidasa M."/>
            <person name="Muniz J."/>
            <person name="Nguyen L."/>
            <person name="Ongeri F."/>
            <person name="Osuji N."/>
            <person name="Pu L.-L."/>
            <person name="Puazo M."/>
            <person name="Qu C."/>
            <person name="Quiroz J."/>
            <person name="Raj R."/>
            <person name="Weissenberger G."/>
            <person name="Xin Y."/>
            <person name="Zou X."/>
            <person name="Han Y."/>
            <person name="Richards S."/>
            <person name="Worley K."/>
            <person name="Muzny D."/>
            <person name="Gibbs R."/>
        </authorList>
    </citation>
    <scope>NUCLEOTIDE SEQUENCE</scope>
    <source>
        <strain evidence="2">Sampled in the wild</strain>
    </source>
</reference>
<gene>
    <name evidence="2" type="ORF">J437_LFUL009845</name>
</gene>